<sequence>MDNYRKVISDVESSRKASKTTVFETARTHFENERSNLKKWVQDRMNSIDYEERDILNKLKEIYDGMSKEESKYLHAISNDLWKVQNLYDYIIYLITDAKYHEITKETCEKLTNEISFIENPIPLQNRKVQLIPVPLETTNFTIIKLTTDKLDKELYELSNDKQKSSTSRDLEKRLLHQRNDSKSSSSNLESIENSFKKFSIMEKQTENVEITIPSFSNQILKEQPPRMSDMLLIPKEVGNHQMESVLSAKDLRLY</sequence>
<name>A0A7I8V6B0_9ANNE</name>
<protein>
    <submittedName>
        <fullName evidence="1">Uncharacterized protein</fullName>
    </submittedName>
</protein>
<evidence type="ECO:0000313" key="2">
    <source>
        <dbReference type="Proteomes" id="UP000549394"/>
    </source>
</evidence>
<dbReference type="EMBL" id="CAJFCJ010000001">
    <property type="protein sequence ID" value="CAD5110788.1"/>
    <property type="molecule type" value="Genomic_DNA"/>
</dbReference>
<gene>
    <name evidence="1" type="ORF">DGYR_LOCUS149</name>
</gene>
<reference evidence="1 2" key="1">
    <citation type="submission" date="2020-08" db="EMBL/GenBank/DDBJ databases">
        <authorList>
            <person name="Hejnol A."/>
        </authorList>
    </citation>
    <scope>NUCLEOTIDE SEQUENCE [LARGE SCALE GENOMIC DNA]</scope>
</reference>
<keyword evidence="2" id="KW-1185">Reference proteome</keyword>
<dbReference type="AlphaFoldDB" id="A0A7I8V6B0"/>
<comment type="caution">
    <text evidence="1">The sequence shown here is derived from an EMBL/GenBank/DDBJ whole genome shotgun (WGS) entry which is preliminary data.</text>
</comment>
<evidence type="ECO:0000313" key="1">
    <source>
        <dbReference type="EMBL" id="CAD5110788.1"/>
    </source>
</evidence>
<proteinExistence type="predicted"/>
<accession>A0A7I8V6B0</accession>
<organism evidence="1 2">
    <name type="scientific">Dimorphilus gyrociliatus</name>
    <dbReference type="NCBI Taxonomy" id="2664684"/>
    <lineage>
        <taxon>Eukaryota</taxon>
        <taxon>Metazoa</taxon>
        <taxon>Spiralia</taxon>
        <taxon>Lophotrochozoa</taxon>
        <taxon>Annelida</taxon>
        <taxon>Polychaeta</taxon>
        <taxon>Polychaeta incertae sedis</taxon>
        <taxon>Dinophilidae</taxon>
        <taxon>Dimorphilus</taxon>
    </lineage>
</organism>
<dbReference type="Proteomes" id="UP000549394">
    <property type="component" value="Unassembled WGS sequence"/>
</dbReference>